<gene>
    <name evidence="1" type="ORF">MW7_009085</name>
</gene>
<dbReference type="Proteomes" id="UP000004277">
    <property type="component" value="Unassembled WGS sequence"/>
</dbReference>
<name>A0ACD3SRC9_9BURK</name>
<dbReference type="EMBL" id="AKCV02000015">
    <property type="protein sequence ID" value="TMS58842.1"/>
    <property type="molecule type" value="Genomic_DNA"/>
</dbReference>
<keyword evidence="2" id="KW-1185">Reference proteome</keyword>
<organism evidence="1 2">
    <name type="scientific">Imbroritus primus</name>
    <dbReference type="NCBI Taxonomy" id="3058603"/>
    <lineage>
        <taxon>Bacteria</taxon>
        <taxon>Pseudomonadati</taxon>
        <taxon>Pseudomonadota</taxon>
        <taxon>Betaproteobacteria</taxon>
        <taxon>Burkholderiales</taxon>
        <taxon>Burkholderiaceae</taxon>
        <taxon>Imbroritus</taxon>
    </lineage>
</organism>
<reference evidence="1" key="1">
    <citation type="submission" date="2019-05" db="EMBL/GenBank/DDBJ databases">
        <title>Revised genome assembly of Burkholderiaceae (previously Ralstonia) sp. PBA.</title>
        <authorList>
            <person name="Gan H.M."/>
        </authorList>
    </citation>
    <scope>NUCLEOTIDE SEQUENCE</scope>
    <source>
        <strain evidence="1">PBA</strain>
    </source>
</reference>
<evidence type="ECO:0000313" key="1">
    <source>
        <dbReference type="EMBL" id="TMS58842.1"/>
    </source>
</evidence>
<sequence length="145" mass="15471">MAEHNGFRKRIPFVEFVGAQLLHLDAGKAEVELVLEPHHCNSFGIAHGGVIMTLLDVTMAVAGRGADPLDRGLVTIEMKSSFMQPGRSTLRTTARCVHRSTTMAFCEAEITDISGAIVARGSGTFKYVKSMPTPRGKAIEGGGDG</sequence>
<accession>A0ACD3SRC9</accession>
<proteinExistence type="predicted"/>
<comment type="caution">
    <text evidence="1">The sequence shown here is derived from an EMBL/GenBank/DDBJ whole genome shotgun (WGS) entry which is preliminary data.</text>
</comment>
<evidence type="ECO:0000313" key="2">
    <source>
        <dbReference type="Proteomes" id="UP000004277"/>
    </source>
</evidence>
<protein>
    <submittedName>
        <fullName evidence="1">PaaI family thioesterase</fullName>
    </submittedName>
</protein>